<evidence type="ECO:0000313" key="2">
    <source>
        <dbReference type="EMBL" id="CAK0862650.1"/>
    </source>
</evidence>
<dbReference type="SUPFAM" id="SSF47473">
    <property type="entry name" value="EF-hand"/>
    <property type="match status" value="1"/>
</dbReference>
<reference evidence="2" key="1">
    <citation type="submission" date="2023-10" db="EMBL/GenBank/DDBJ databases">
        <authorList>
            <person name="Chen Y."/>
            <person name="Shah S."/>
            <person name="Dougan E. K."/>
            <person name="Thang M."/>
            <person name="Chan C."/>
        </authorList>
    </citation>
    <scope>NUCLEOTIDE SEQUENCE [LARGE SCALE GENOMIC DNA]</scope>
</reference>
<dbReference type="InterPro" id="IPR002048">
    <property type="entry name" value="EF_hand_dom"/>
</dbReference>
<protein>
    <recommendedName>
        <fullName evidence="1">EF-hand domain-containing protein</fullName>
    </recommendedName>
</protein>
<comment type="caution">
    <text evidence="2">The sequence shown here is derived from an EMBL/GenBank/DDBJ whole genome shotgun (WGS) entry which is preliminary data.</text>
</comment>
<proteinExistence type="predicted"/>
<dbReference type="Proteomes" id="UP001189429">
    <property type="component" value="Unassembled WGS sequence"/>
</dbReference>
<sequence>MAKEWKNINVSADEATYVFALLDVDGKGEVQFEEFLSACLRLRGSAKSLDVLIQLQESRHAKKVLEDMLSGIEEHVVRISNSISGAQEIEDRVARRTAVMLRRVLQREAFGPPKQPDVEIVTPSTSDDEV</sequence>
<dbReference type="PROSITE" id="PS50222">
    <property type="entry name" value="EF_HAND_2"/>
    <property type="match status" value="1"/>
</dbReference>
<dbReference type="Gene3D" id="1.10.238.10">
    <property type="entry name" value="EF-hand"/>
    <property type="match status" value="1"/>
</dbReference>
<dbReference type="InterPro" id="IPR011992">
    <property type="entry name" value="EF-hand-dom_pair"/>
</dbReference>
<accession>A0ABN9URK6</accession>
<keyword evidence="3" id="KW-1185">Reference proteome</keyword>
<organism evidence="2 3">
    <name type="scientific">Prorocentrum cordatum</name>
    <dbReference type="NCBI Taxonomy" id="2364126"/>
    <lineage>
        <taxon>Eukaryota</taxon>
        <taxon>Sar</taxon>
        <taxon>Alveolata</taxon>
        <taxon>Dinophyceae</taxon>
        <taxon>Prorocentrales</taxon>
        <taxon>Prorocentraceae</taxon>
        <taxon>Prorocentrum</taxon>
    </lineage>
</organism>
<name>A0ABN9URK6_9DINO</name>
<evidence type="ECO:0000313" key="3">
    <source>
        <dbReference type="Proteomes" id="UP001189429"/>
    </source>
</evidence>
<evidence type="ECO:0000259" key="1">
    <source>
        <dbReference type="PROSITE" id="PS50222"/>
    </source>
</evidence>
<feature type="domain" description="EF-hand" evidence="1">
    <location>
        <begin position="10"/>
        <end position="45"/>
    </location>
</feature>
<gene>
    <name evidence="2" type="ORF">PCOR1329_LOCUS51005</name>
</gene>
<dbReference type="EMBL" id="CAUYUJ010016180">
    <property type="protein sequence ID" value="CAK0862650.1"/>
    <property type="molecule type" value="Genomic_DNA"/>
</dbReference>